<feature type="transmembrane region" description="Helical" evidence="2">
    <location>
        <begin position="53"/>
        <end position="73"/>
    </location>
</feature>
<feature type="region of interest" description="Disordered" evidence="1">
    <location>
        <begin position="84"/>
        <end position="107"/>
    </location>
</feature>
<organism evidence="3 4">
    <name type="scientific">Pedobacter caeni</name>
    <dbReference type="NCBI Taxonomy" id="288992"/>
    <lineage>
        <taxon>Bacteria</taxon>
        <taxon>Pseudomonadati</taxon>
        <taxon>Bacteroidota</taxon>
        <taxon>Sphingobacteriia</taxon>
        <taxon>Sphingobacteriales</taxon>
        <taxon>Sphingobacteriaceae</taxon>
        <taxon>Pedobacter</taxon>
    </lineage>
</organism>
<gene>
    <name evidence="3" type="ORF">SAMN04488522_101627</name>
</gene>
<keyword evidence="2" id="KW-0472">Membrane</keyword>
<evidence type="ECO:0000256" key="2">
    <source>
        <dbReference type="SAM" id="Phobius"/>
    </source>
</evidence>
<evidence type="ECO:0000313" key="3">
    <source>
        <dbReference type="EMBL" id="SHE58158.1"/>
    </source>
</evidence>
<dbReference type="AlphaFoldDB" id="A0A1M4UNC6"/>
<evidence type="ECO:0000256" key="1">
    <source>
        <dbReference type="SAM" id="MobiDB-lite"/>
    </source>
</evidence>
<reference evidence="4" key="1">
    <citation type="submission" date="2016-11" db="EMBL/GenBank/DDBJ databases">
        <authorList>
            <person name="Varghese N."/>
            <person name="Submissions S."/>
        </authorList>
    </citation>
    <scope>NUCLEOTIDE SEQUENCE [LARGE SCALE GENOMIC DNA]</scope>
    <source>
        <strain evidence="4">DSM 16990</strain>
    </source>
</reference>
<protein>
    <submittedName>
        <fullName evidence="3">Uncharacterized protein</fullName>
    </submittedName>
</protein>
<keyword evidence="2" id="KW-1133">Transmembrane helix</keyword>
<sequence>MANDIGLNNSERIPGRLSLTGIFFFMAELSKAKPDNYILAYILQIRSHMIKKLNCLLVLCAFLLVKSGPLYALTFNQLNITHVADQQEEENPDDDSNRGERAETLDEDFTSQNDLAVPVKSLAKLCPVFTFPDTLKVYITLSNPPPDPLV</sequence>
<proteinExistence type="predicted"/>
<keyword evidence="2" id="KW-0812">Transmembrane</keyword>
<accession>A0A1M4UNC6</accession>
<dbReference type="Proteomes" id="UP000184287">
    <property type="component" value="Unassembled WGS sequence"/>
</dbReference>
<keyword evidence="4" id="KW-1185">Reference proteome</keyword>
<dbReference type="STRING" id="288992.SAMN04488522_101627"/>
<name>A0A1M4UNC6_9SPHI</name>
<evidence type="ECO:0000313" key="4">
    <source>
        <dbReference type="Proteomes" id="UP000184287"/>
    </source>
</evidence>
<feature type="compositionally biased region" description="Basic and acidic residues" evidence="1">
    <location>
        <begin position="95"/>
        <end position="104"/>
    </location>
</feature>
<dbReference type="EMBL" id="FQUQ01000001">
    <property type="protein sequence ID" value="SHE58158.1"/>
    <property type="molecule type" value="Genomic_DNA"/>
</dbReference>